<sequence length="141" mass="15482">MRPLLMAIHRTSVGCEVAKPVIVKAIVQTNAHANFYTCQTCQGPHAIALCRVHEQKPDKKRNALSVPVATYYNHVVTKTLSTEQHNIMDLIQRHRAPSINAFRNQAFYGQENQHGQSNDGNGGDNGGSSWQADNGGSTENT</sequence>
<proteinExistence type="predicted"/>
<comment type="caution">
    <text evidence="2">The sequence shown here is derived from an EMBL/GenBank/DDBJ whole genome shotgun (WGS) entry which is preliminary data.</text>
</comment>
<keyword evidence="3" id="KW-1185">Reference proteome</keyword>
<dbReference type="Proteomes" id="UP000573603">
    <property type="component" value="Unassembled WGS sequence"/>
</dbReference>
<accession>A0A8H4Z7K2</accession>
<protein>
    <submittedName>
        <fullName evidence="2">Uncharacterized protein</fullName>
    </submittedName>
</protein>
<dbReference type="AlphaFoldDB" id="A0A8H4Z7K2"/>
<evidence type="ECO:0000313" key="3">
    <source>
        <dbReference type="Proteomes" id="UP000573603"/>
    </source>
</evidence>
<gene>
    <name evidence="2" type="ORF">FANTH_9117</name>
</gene>
<feature type="region of interest" description="Disordered" evidence="1">
    <location>
        <begin position="110"/>
        <end position="141"/>
    </location>
</feature>
<evidence type="ECO:0000256" key="1">
    <source>
        <dbReference type="SAM" id="MobiDB-lite"/>
    </source>
</evidence>
<name>A0A8H4Z7K2_9HYPO</name>
<reference evidence="2 3" key="1">
    <citation type="journal article" date="2020" name="BMC Genomics">
        <title>Correction to: Identification and distribution of gene clusters required for synthesis of sphingolipid metabolism inhibitors in diverse species of the filamentous fungus Fusarium.</title>
        <authorList>
            <person name="Kim H.S."/>
            <person name="Lohmar J.M."/>
            <person name="Busman M."/>
            <person name="Brown D.W."/>
            <person name="Naumann T.A."/>
            <person name="Divon H.H."/>
            <person name="Lysoe E."/>
            <person name="Uhlig S."/>
            <person name="Proctor R.H."/>
        </authorList>
    </citation>
    <scope>NUCLEOTIDE SEQUENCE [LARGE SCALE GENOMIC DNA]</scope>
    <source>
        <strain evidence="2 3">NRRL 25214</strain>
    </source>
</reference>
<organism evidence="2 3">
    <name type="scientific">Fusarium anthophilum</name>
    <dbReference type="NCBI Taxonomy" id="48485"/>
    <lineage>
        <taxon>Eukaryota</taxon>
        <taxon>Fungi</taxon>
        <taxon>Dikarya</taxon>
        <taxon>Ascomycota</taxon>
        <taxon>Pezizomycotina</taxon>
        <taxon>Sordariomycetes</taxon>
        <taxon>Hypocreomycetidae</taxon>
        <taxon>Hypocreales</taxon>
        <taxon>Nectriaceae</taxon>
        <taxon>Fusarium</taxon>
        <taxon>Fusarium fujikuroi species complex</taxon>
    </lineage>
</organism>
<feature type="compositionally biased region" description="Polar residues" evidence="1">
    <location>
        <begin position="130"/>
        <end position="141"/>
    </location>
</feature>
<dbReference type="EMBL" id="JABEVY010000232">
    <property type="protein sequence ID" value="KAF5241374.1"/>
    <property type="molecule type" value="Genomic_DNA"/>
</dbReference>
<evidence type="ECO:0000313" key="2">
    <source>
        <dbReference type="EMBL" id="KAF5241374.1"/>
    </source>
</evidence>